<dbReference type="PANTHER" id="PTHR11096:SF0">
    <property type="entry name" value="RNA 3'-TERMINAL PHOSPHATE CYCLASE"/>
    <property type="match status" value="1"/>
</dbReference>
<dbReference type="PANTHER" id="PTHR11096">
    <property type="entry name" value="RNA 3' TERMINAL PHOSPHATE CYCLASE"/>
    <property type="match status" value="1"/>
</dbReference>
<gene>
    <name evidence="2" type="ORF">SCAR479_08105</name>
</gene>
<dbReference type="SUPFAM" id="SSF55205">
    <property type="entry name" value="EPT/RTPC-like"/>
    <property type="match status" value="1"/>
</dbReference>
<comment type="caution">
    <text evidence="2">The sequence shown here is derived from an EMBL/GenBank/DDBJ whole genome shotgun (WGS) entry which is preliminary data.</text>
</comment>
<dbReference type="InterPro" id="IPR037136">
    <property type="entry name" value="RNA3'_phos_cyclase_dom_sf"/>
</dbReference>
<name>A0ABR2XMU4_9PEZI</name>
<protein>
    <submittedName>
        <fullName evidence="2">RNA 3'-terminal phosphate cyclase</fullName>
    </submittedName>
</protein>
<organism evidence="2 3">
    <name type="scientific">Seiridium cardinale</name>
    <dbReference type="NCBI Taxonomy" id="138064"/>
    <lineage>
        <taxon>Eukaryota</taxon>
        <taxon>Fungi</taxon>
        <taxon>Dikarya</taxon>
        <taxon>Ascomycota</taxon>
        <taxon>Pezizomycotina</taxon>
        <taxon>Sordariomycetes</taxon>
        <taxon>Xylariomycetidae</taxon>
        <taxon>Amphisphaeriales</taxon>
        <taxon>Sporocadaceae</taxon>
        <taxon>Seiridium</taxon>
    </lineage>
</organism>
<dbReference type="Pfam" id="PF01137">
    <property type="entry name" value="RTC"/>
    <property type="match status" value="1"/>
</dbReference>
<sequence>MAKLAKSLTLDGRTGEGGGQLVRLACALAAVTSQPIRITNVRGNRGGPRGGGLKSQHVSSIAWLAKATGAKVSGLEVGSRTLEFAPALPPTALTQSKISIDVDSPAASTLLIFQAVLPYLLFAGNAVQGSEEDGIELEIKGGTNVSFSLSWEYLDQVLLPTLEAQFGIRIDRNLKERGWSLGPVRKGCAWFRVRPLKLGEKLRLKVSWDQELKEDDFEVQRIDASILSPSNMHAALQEALVKDLDKRFPDVDVNFVVTEESGHESRMYVLLVAHSKTGLRWGRDFLYDRNRKKKTPEIVSSEISRKVSQDLHNEISLRGVVDEFLQDQLIVFQALAEGKSTFPRDELPAAQDIGGLESDMDELEVGAEKRMQKDKVHVPFGQGSTHTTTARWVASELLPQLDWFNHGSVCEGVGISFS</sequence>
<dbReference type="Proteomes" id="UP001465668">
    <property type="component" value="Unassembled WGS sequence"/>
</dbReference>
<accession>A0ABR2XMU4</accession>
<feature type="domain" description="RNA 3'-terminal phosphate cyclase" evidence="1">
    <location>
        <begin position="15"/>
        <end position="345"/>
    </location>
</feature>
<dbReference type="InterPro" id="IPR013792">
    <property type="entry name" value="RNA3'P_cycl/enolpyr_Trfase_a/b"/>
</dbReference>
<keyword evidence="3" id="KW-1185">Reference proteome</keyword>
<dbReference type="Gene3D" id="3.30.360.20">
    <property type="entry name" value="RNA 3'-terminal phosphate cyclase, insert domain"/>
    <property type="match status" value="1"/>
</dbReference>
<dbReference type="InterPro" id="IPR036553">
    <property type="entry name" value="RPTC_insert"/>
</dbReference>
<evidence type="ECO:0000313" key="2">
    <source>
        <dbReference type="EMBL" id="KAK9775129.1"/>
    </source>
</evidence>
<dbReference type="Gene3D" id="3.65.10.20">
    <property type="entry name" value="RNA 3'-terminal phosphate cyclase domain"/>
    <property type="match status" value="1"/>
</dbReference>
<dbReference type="EMBL" id="JARVKM010000036">
    <property type="protein sequence ID" value="KAK9775129.1"/>
    <property type="molecule type" value="Genomic_DNA"/>
</dbReference>
<evidence type="ECO:0000259" key="1">
    <source>
        <dbReference type="Pfam" id="PF01137"/>
    </source>
</evidence>
<dbReference type="InterPro" id="IPR000228">
    <property type="entry name" value="RNA3'_term_phos_cyc"/>
</dbReference>
<dbReference type="InterPro" id="IPR023797">
    <property type="entry name" value="RNA3'_phos_cyclase_dom"/>
</dbReference>
<evidence type="ECO:0000313" key="3">
    <source>
        <dbReference type="Proteomes" id="UP001465668"/>
    </source>
</evidence>
<reference evidence="2 3" key="1">
    <citation type="submission" date="2024-02" db="EMBL/GenBank/DDBJ databases">
        <title>First draft genome assembly of two strains of Seiridium cardinale.</title>
        <authorList>
            <person name="Emiliani G."/>
            <person name="Scali E."/>
        </authorList>
    </citation>
    <scope>NUCLEOTIDE SEQUENCE [LARGE SCALE GENOMIC DNA]</scope>
    <source>
        <strain evidence="2 3">BM-138-000479</strain>
    </source>
</reference>
<proteinExistence type="predicted"/>